<accession>A0A4Q2MC78</accession>
<evidence type="ECO:0000313" key="3">
    <source>
        <dbReference type="EMBL" id="RXZ88093.1"/>
    </source>
</evidence>
<evidence type="ECO:0000256" key="1">
    <source>
        <dbReference type="SAM" id="Phobius"/>
    </source>
</evidence>
<keyword evidence="1" id="KW-0472">Membrane</keyword>
<dbReference type="Proteomes" id="UP000292686">
    <property type="component" value="Unassembled WGS sequence"/>
</dbReference>
<organism evidence="3 4">
    <name type="scientific">Agromyces atrinae</name>
    <dbReference type="NCBI Taxonomy" id="592376"/>
    <lineage>
        <taxon>Bacteria</taxon>
        <taxon>Bacillati</taxon>
        <taxon>Actinomycetota</taxon>
        <taxon>Actinomycetes</taxon>
        <taxon>Micrococcales</taxon>
        <taxon>Microbacteriaceae</taxon>
        <taxon>Agromyces</taxon>
    </lineage>
</organism>
<evidence type="ECO:0000313" key="4">
    <source>
        <dbReference type="Proteomes" id="UP000292686"/>
    </source>
</evidence>
<keyword evidence="4" id="KW-1185">Reference proteome</keyword>
<reference evidence="3 4" key="1">
    <citation type="submission" date="2019-01" db="EMBL/GenBank/DDBJ databases">
        <title>Agromyces.</title>
        <authorList>
            <person name="Li J."/>
        </authorList>
    </citation>
    <scope>NUCLEOTIDE SEQUENCE [LARGE SCALE GENOMIC DNA]</scope>
    <source>
        <strain evidence="3 4">DSM 23870</strain>
    </source>
</reference>
<feature type="transmembrane region" description="Helical" evidence="1">
    <location>
        <begin position="59"/>
        <end position="78"/>
    </location>
</feature>
<keyword evidence="1" id="KW-1133">Transmembrane helix</keyword>
<comment type="caution">
    <text evidence="3">The sequence shown here is derived from an EMBL/GenBank/DDBJ whole genome shotgun (WGS) entry which is preliminary data.</text>
</comment>
<reference evidence="2 5" key="2">
    <citation type="submission" date="2020-07" db="EMBL/GenBank/DDBJ databases">
        <title>Sequencing the genomes of 1000 actinobacteria strains.</title>
        <authorList>
            <person name="Klenk H.-P."/>
        </authorList>
    </citation>
    <scope>NUCLEOTIDE SEQUENCE [LARGE SCALE GENOMIC DNA]</scope>
    <source>
        <strain evidence="2 5">DSM 23870</strain>
    </source>
</reference>
<dbReference type="AlphaFoldDB" id="A0A4Q2MC78"/>
<dbReference type="EMBL" id="JACCBI010000001">
    <property type="protein sequence ID" value="NYD67714.1"/>
    <property type="molecule type" value="Genomic_DNA"/>
</dbReference>
<dbReference type="Pfam" id="PF12277">
    <property type="entry name" value="DUF3618"/>
    <property type="match status" value="1"/>
</dbReference>
<keyword evidence="1" id="KW-0812">Transmembrane</keyword>
<dbReference type="Proteomes" id="UP000581087">
    <property type="component" value="Unassembled WGS sequence"/>
</dbReference>
<dbReference type="EMBL" id="SDPM01000001">
    <property type="protein sequence ID" value="RXZ88093.1"/>
    <property type="molecule type" value="Genomic_DNA"/>
</dbReference>
<dbReference type="RefSeq" id="WP_129172356.1">
    <property type="nucleotide sequence ID" value="NZ_JACCBI010000001.1"/>
</dbReference>
<evidence type="ECO:0000313" key="2">
    <source>
        <dbReference type="EMBL" id="NYD67714.1"/>
    </source>
</evidence>
<dbReference type="InterPro" id="IPR022062">
    <property type="entry name" value="DUF3618"/>
</dbReference>
<dbReference type="OrthoDB" id="5126074at2"/>
<proteinExistence type="predicted"/>
<evidence type="ECO:0000313" key="5">
    <source>
        <dbReference type="Proteomes" id="UP000581087"/>
    </source>
</evidence>
<protein>
    <submittedName>
        <fullName evidence="3">DUF3618 domain-containing protein</fullName>
    </submittedName>
    <submittedName>
        <fullName evidence="2">ElaB/YqjD/DUF883 family membrane-anchored ribosome-binding protein</fullName>
    </submittedName>
</protein>
<gene>
    <name evidence="2" type="ORF">BJ972_002233</name>
    <name evidence="3" type="ORF">ESP50_02590</name>
</gene>
<sequence length="84" mass="9020">MTGESRAEARRDVENARADLVATLNALEDRLNFPKRIGRATRRAQVRARAFYAENPGGAIAAAAGVAATVGGIVWLVVRSRLDD</sequence>
<name>A0A4Q2MC78_9MICO</name>